<dbReference type="PANTHER" id="PTHR30007:SF0">
    <property type="entry name" value="TRANSPOSASE"/>
    <property type="match status" value="1"/>
</dbReference>
<accession>A0A6J4NHS0</accession>
<dbReference type="AlphaFoldDB" id="A0A6J4NHS0"/>
<dbReference type="InterPro" id="IPR002559">
    <property type="entry name" value="Transposase_11"/>
</dbReference>
<reference evidence="3" key="1">
    <citation type="submission" date="2020-02" db="EMBL/GenBank/DDBJ databases">
        <authorList>
            <person name="Meier V. D."/>
        </authorList>
    </citation>
    <scope>NUCLEOTIDE SEQUENCE</scope>
    <source>
        <strain evidence="3">AVDCRST_MAG93</strain>
    </source>
</reference>
<dbReference type="GO" id="GO:0004803">
    <property type="term" value="F:transposase activity"/>
    <property type="evidence" value="ECO:0007669"/>
    <property type="project" value="InterPro"/>
</dbReference>
<dbReference type="GO" id="GO:0003677">
    <property type="term" value="F:DNA binding"/>
    <property type="evidence" value="ECO:0007669"/>
    <property type="project" value="InterPro"/>
</dbReference>
<organism evidence="3">
    <name type="scientific">uncultured Chloroflexia bacterium</name>
    <dbReference type="NCBI Taxonomy" id="1672391"/>
    <lineage>
        <taxon>Bacteria</taxon>
        <taxon>Bacillati</taxon>
        <taxon>Chloroflexota</taxon>
        <taxon>Chloroflexia</taxon>
        <taxon>environmental samples</taxon>
    </lineage>
</organism>
<dbReference type="PANTHER" id="PTHR30007">
    <property type="entry name" value="PHP DOMAIN PROTEIN"/>
    <property type="match status" value="1"/>
</dbReference>
<dbReference type="InterPro" id="IPR025161">
    <property type="entry name" value="IS402-like_dom"/>
</dbReference>
<dbReference type="NCBIfam" id="NF033580">
    <property type="entry name" value="transpos_IS5_3"/>
    <property type="match status" value="1"/>
</dbReference>
<evidence type="ECO:0000259" key="1">
    <source>
        <dbReference type="Pfam" id="PF01609"/>
    </source>
</evidence>
<dbReference type="Pfam" id="PF13340">
    <property type="entry name" value="DUF4096"/>
    <property type="match status" value="1"/>
</dbReference>
<dbReference type="Pfam" id="PF01609">
    <property type="entry name" value="DDE_Tnp_1"/>
    <property type="match status" value="1"/>
</dbReference>
<feature type="domain" description="Insertion element IS402-like" evidence="2">
    <location>
        <begin position="15"/>
        <end position="87"/>
    </location>
</feature>
<protein>
    <submittedName>
        <fullName evidence="3">Transposase</fullName>
    </submittedName>
</protein>
<evidence type="ECO:0000313" key="3">
    <source>
        <dbReference type="EMBL" id="CAA9388517.1"/>
    </source>
</evidence>
<feature type="domain" description="Transposase IS4-like" evidence="1">
    <location>
        <begin position="105"/>
        <end position="256"/>
    </location>
</feature>
<evidence type="ECO:0000259" key="2">
    <source>
        <dbReference type="Pfam" id="PF13340"/>
    </source>
</evidence>
<dbReference type="GO" id="GO:0006313">
    <property type="term" value="P:DNA transposition"/>
    <property type="evidence" value="ECO:0007669"/>
    <property type="project" value="InterPro"/>
</dbReference>
<gene>
    <name evidence="3" type="ORF">AVDCRST_MAG93-9602</name>
</gene>
<sequence length="277" mass="32105">MSDACTRTAHYPTDMSDAEWHLLRPFVDVRAHLGAPRVVCLRCVINALFYVNKTGCQWEMLPRDFPPYATVYWYFRKWLEDGTWKRINDELRRKVRLGFEKAEEPSAAIIDSQSVKTTEVGGDDIGFDANKKVTGRKRHIAVDTLGLLLVVAVTAASMQDANSATVIGARMQGQFPRLKKIWVDAGYKEQFVHWFKHHCAWIVEVVTRREGAVGFEVQPHRWLVERTFGWFNLCRRLSKDYEYYPETSEAMVYLASIRLMLRRLAPQVDEEPSRLDC</sequence>
<name>A0A6J4NHS0_9CHLR</name>
<dbReference type="EMBL" id="CADCTR010003222">
    <property type="protein sequence ID" value="CAA9388517.1"/>
    <property type="molecule type" value="Genomic_DNA"/>
</dbReference>
<proteinExistence type="predicted"/>